<organism evidence="2 3">
    <name type="scientific">Marichromatium gracile</name>
    <name type="common">Chromatium gracile</name>
    <dbReference type="NCBI Taxonomy" id="1048"/>
    <lineage>
        <taxon>Bacteria</taxon>
        <taxon>Pseudomonadati</taxon>
        <taxon>Pseudomonadota</taxon>
        <taxon>Gammaproteobacteria</taxon>
        <taxon>Chromatiales</taxon>
        <taxon>Chromatiaceae</taxon>
        <taxon>Marichromatium</taxon>
    </lineage>
</organism>
<sequence>MFVLDLRTELAAGETTANTIHARASGAYLGLAIGDALGATVEFMTPTEIRTRHGVHRDLVGGGWLRLRRGQVTDDTAMSLALGQALLDHGRVEAAPIAEAFSAWMRTKPVDIGHTVRRGISRYRRTGATEVPENTYDAGNGACMRTLPIALFTLGAEAEAVAAACRTQAHVTHHNPLSDAATLTVVRMVQSAILGATREHLRELAEALIAEEPCFAFDRGRVENPSGYIVETMRAVLQALFATDGLEAALIDVVNRGGDADTTGAILGMIVGALHGPEAIPRRWLDGLEHTSATACREQAQALVRASALCRGRAQPR</sequence>
<dbReference type="InterPro" id="IPR050792">
    <property type="entry name" value="ADP-ribosylglycohydrolase"/>
</dbReference>
<dbReference type="PANTHER" id="PTHR16222">
    <property type="entry name" value="ADP-RIBOSYLGLYCOHYDROLASE"/>
    <property type="match status" value="1"/>
</dbReference>
<dbReference type="InterPro" id="IPR005502">
    <property type="entry name" value="Ribosyl_crysJ1"/>
</dbReference>
<comment type="cofactor">
    <cofactor evidence="1">
        <name>Mg(2+)</name>
        <dbReference type="ChEBI" id="CHEBI:18420"/>
    </cofactor>
    <text evidence="1">Binds 2 magnesium ions per subunit.</text>
</comment>
<dbReference type="InterPro" id="IPR036705">
    <property type="entry name" value="Ribosyl_crysJ1_sf"/>
</dbReference>
<proteinExistence type="predicted"/>
<dbReference type="PANTHER" id="PTHR16222:SF12">
    <property type="entry name" value="ADP-RIBOSYLGLYCOHYDROLASE-RELATED"/>
    <property type="match status" value="1"/>
</dbReference>
<dbReference type="GO" id="GO:0046872">
    <property type="term" value="F:metal ion binding"/>
    <property type="evidence" value="ECO:0007669"/>
    <property type="project" value="UniProtKB-KW"/>
</dbReference>
<keyword evidence="1" id="KW-0460">Magnesium</keyword>
<evidence type="ECO:0000313" key="2">
    <source>
        <dbReference type="EMBL" id="TCW39808.1"/>
    </source>
</evidence>
<feature type="binding site" evidence="1">
    <location>
        <position position="73"/>
    </location>
    <ligand>
        <name>Mg(2+)</name>
        <dbReference type="ChEBI" id="CHEBI:18420"/>
        <label>1</label>
    </ligand>
</feature>
<name>A0A4R4AK67_MARGR</name>
<dbReference type="AlphaFoldDB" id="A0A4R4AK67"/>
<protein>
    <submittedName>
        <fullName evidence="2">ADP-ribosyl-[dinitrogen reductase] hydrolase</fullName>
    </submittedName>
</protein>
<evidence type="ECO:0000256" key="1">
    <source>
        <dbReference type="PIRSR" id="PIRSR605502-1"/>
    </source>
</evidence>
<dbReference type="RefSeq" id="WP_123139145.1">
    <property type="nucleotide sequence ID" value="NZ_NRRH01000002.1"/>
</dbReference>
<dbReference type="Proteomes" id="UP000295247">
    <property type="component" value="Unassembled WGS sequence"/>
</dbReference>
<dbReference type="GO" id="GO:0016787">
    <property type="term" value="F:hydrolase activity"/>
    <property type="evidence" value="ECO:0007669"/>
    <property type="project" value="UniProtKB-KW"/>
</dbReference>
<reference evidence="2 3" key="1">
    <citation type="submission" date="2019-03" db="EMBL/GenBank/DDBJ databases">
        <title>Genomic Encyclopedia of Type Strains, Phase IV (KMG-IV): sequencing the most valuable type-strain genomes for metagenomic binning, comparative biology and taxonomic classification.</title>
        <authorList>
            <person name="Goeker M."/>
        </authorList>
    </citation>
    <scope>NUCLEOTIDE SEQUENCE [LARGE SCALE GENOMIC DNA]</scope>
    <source>
        <strain evidence="2 3">DSM 203</strain>
    </source>
</reference>
<dbReference type="Pfam" id="PF03747">
    <property type="entry name" value="ADP_ribosyl_GH"/>
    <property type="match status" value="1"/>
</dbReference>
<dbReference type="InterPro" id="IPR013479">
    <property type="entry name" value="ADP-ribosyl_diN_reduct_hydro"/>
</dbReference>
<feature type="binding site" evidence="1">
    <location>
        <position position="75"/>
    </location>
    <ligand>
        <name>Mg(2+)</name>
        <dbReference type="ChEBI" id="CHEBI:18420"/>
        <label>1</label>
    </ligand>
</feature>
<evidence type="ECO:0000313" key="3">
    <source>
        <dbReference type="Proteomes" id="UP000295247"/>
    </source>
</evidence>
<keyword evidence="2" id="KW-0378">Hydrolase</keyword>
<dbReference type="NCBIfam" id="TIGR02662">
    <property type="entry name" value="dinitro_DRAG"/>
    <property type="match status" value="1"/>
</dbReference>
<feature type="binding site" evidence="1">
    <location>
        <position position="259"/>
    </location>
    <ligand>
        <name>Mg(2+)</name>
        <dbReference type="ChEBI" id="CHEBI:18420"/>
        <label>1</label>
    </ligand>
</feature>
<dbReference type="EMBL" id="SMDC01000001">
    <property type="protein sequence ID" value="TCW39808.1"/>
    <property type="molecule type" value="Genomic_DNA"/>
</dbReference>
<comment type="caution">
    <text evidence="2">The sequence shown here is derived from an EMBL/GenBank/DDBJ whole genome shotgun (WGS) entry which is preliminary data.</text>
</comment>
<feature type="binding site" evidence="1">
    <location>
        <position position="261"/>
    </location>
    <ligand>
        <name>Mg(2+)</name>
        <dbReference type="ChEBI" id="CHEBI:18420"/>
        <label>1</label>
    </ligand>
</feature>
<feature type="binding site" evidence="1">
    <location>
        <position position="74"/>
    </location>
    <ligand>
        <name>Mg(2+)</name>
        <dbReference type="ChEBI" id="CHEBI:18420"/>
        <label>1</label>
    </ligand>
</feature>
<gene>
    <name evidence="2" type="ORF">EDC29_101224</name>
</gene>
<accession>A0A4R4AK67</accession>
<keyword evidence="1" id="KW-0479">Metal-binding</keyword>
<dbReference type="Gene3D" id="1.10.4080.10">
    <property type="entry name" value="ADP-ribosylation/Crystallin J1"/>
    <property type="match status" value="1"/>
</dbReference>
<dbReference type="SUPFAM" id="SSF101478">
    <property type="entry name" value="ADP-ribosylglycohydrolase"/>
    <property type="match status" value="1"/>
</dbReference>
<feature type="binding site" evidence="1">
    <location>
        <position position="262"/>
    </location>
    <ligand>
        <name>Mg(2+)</name>
        <dbReference type="ChEBI" id="CHEBI:18420"/>
        <label>1</label>
    </ligand>
</feature>